<name>A0A8H4QP82_9AGAR</name>
<dbReference type="AlphaFoldDB" id="A0A8H4QP82"/>
<keyword evidence="1" id="KW-0472">Membrane</keyword>
<keyword evidence="3" id="KW-1185">Reference proteome</keyword>
<keyword evidence="1" id="KW-1133">Transmembrane helix</keyword>
<feature type="transmembrane region" description="Helical" evidence="1">
    <location>
        <begin position="231"/>
        <end position="257"/>
    </location>
</feature>
<feature type="transmembrane region" description="Helical" evidence="1">
    <location>
        <begin position="198"/>
        <end position="219"/>
    </location>
</feature>
<feature type="transmembrane region" description="Helical" evidence="1">
    <location>
        <begin position="150"/>
        <end position="178"/>
    </location>
</feature>
<evidence type="ECO:0000313" key="2">
    <source>
        <dbReference type="EMBL" id="KAF4614433.1"/>
    </source>
</evidence>
<comment type="caution">
    <text evidence="2">The sequence shown here is derived from an EMBL/GenBank/DDBJ whole genome shotgun (WGS) entry which is preliminary data.</text>
</comment>
<gene>
    <name evidence="2" type="ORF">D9613_003521</name>
</gene>
<feature type="transmembrane region" description="Helical" evidence="1">
    <location>
        <begin position="39"/>
        <end position="56"/>
    </location>
</feature>
<feature type="transmembrane region" description="Helical" evidence="1">
    <location>
        <begin position="7"/>
        <end position="27"/>
    </location>
</feature>
<feature type="transmembrane region" description="Helical" evidence="1">
    <location>
        <begin position="112"/>
        <end position="130"/>
    </location>
</feature>
<accession>A0A8H4QP82</accession>
<dbReference type="EMBL" id="JAACJL010000044">
    <property type="protein sequence ID" value="KAF4614433.1"/>
    <property type="molecule type" value="Genomic_DNA"/>
</dbReference>
<evidence type="ECO:0000313" key="3">
    <source>
        <dbReference type="Proteomes" id="UP000521872"/>
    </source>
</evidence>
<protein>
    <submittedName>
        <fullName evidence="2">Uncharacterized protein</fullName>
    </submittedName>
</protein>
<organism evidence="2 3">
    <name type="scientific">Agrocybe pediades</name>
    <dbReference type="NCBI Taxonomy" id="84607"/>
    <lineage>
        <taxon>Eukaryota</taxon>
        <taxon>Fungi</taxon>
        <taxon>Dikarya</taxon>
        <taxon>Basidiomycota</taxon>
        <taxon>Agaricomycotina</taxon>
        <taxon>Agaricomycetes</taxon>
        <taxon>Agaricomycetidae</taxon>
        <taxon>Agaricales</taxon>
        <taxon>Agaricineae</taxon>
        <taxon>Strophariaceae</taxon>
        <taxon>Agrocybe</taxon>
    </lineage>
</organism>
<evidence type="ECO:0000256" key="1">
    <source>
        <dbReference type="SAM" id="Phobius"/>
    </source>
</evidence>
<proteinExistence type="predicted"/>
<keyword evidence="1" id="KW-0812">Transmembrane</keyword>
<reference evidence="2 3" key="1">
    <citation type="submission" date="2019-12" db="EMBL/GenBank/DDBJ databases">
        <authorList>
            <person name="Floudas D."/>
            <person name="Bentzer J."/>
            <person name="Ahren D."/>
            <person name="Johansson T."/>
            <person name="Persson P."/>
            <person name="Tunlid A."/>
        </authorList>
    </citation>
    <scope>NUCLEOTIDE SEQUENCE [LARGE SCALE GENOMIC DNA]</scope>
    <source>
        <strain evidence="2 3">CBS 102.39</strain>
    </source>
</reference>
<sequence length="272" mass="29507">MSKTAIILFDVASLAGLVLLTAVFLTALVSSKAARTPTWFAFIGSSIALSVTNILIMRHQAGTEPSNWACFLQAVLIYPEVEHAYGRRAASASLPVNSIDSKIPGPTTKMPCMVTLILLVLSTIMAGLHPSAVKRDPSGMRCHLEETPNIVFYTTISLAILGVAIIVVFEVLVISKLLRNRQALKEGMIESKLSPAMVMRLTLFNACIFIAIIMSVFVFKDVLASASANNMAMAILPLAGGIIFGTQRDIFTVWVSLIRRKKKVNHSDVPIH</sequence>
<dbReference type="Proteomes" id="UP000521872">
    <property type="component" value="Unassembled WGS sequence"/>
</dbReference>